<keyword evidence="5 7" id="KW-0539">Nucleus</keyword>
<dbReference type="GO" id="GO:0005634">
    <property type="term" value="C:nucleus"/>
    <property type="evidence" value="ECO:0007669"/>
    <property type="project" value="UniProtKB-SubCell"/>
</dbReference>
<dbReference type="InterPro" id="IPR051095">
    <property type="entry name" value="Dros_DevTransReg"/>
</dbReference>
<dbReference type="SUPFAM" id="SSF54695">
    <property type="entry name" value="POZ domain"/>
    <property type="match status" value="1"/>
</dbReference>
<dbReference type="PROSITE" id="PS50960">
    <property type="entry name" value="HTH_PSQ"/>
    <property type="match status" value="1"/>
</dbReference>
<feature type="region of interest" description="Disordered" evidence="8">
    <location>
        <begin position="530"/>
        <end position="642"/>
    </location>
</feature>
<dbReference type="InterPro" id="IPR007889">
    <property type="entry name" value="HTH_Psq"/>
</dbReference>
<dbReference type="PANTHER" id="PTHR23110">
    <property type="entry name" value="BTB DOMAIN TRANSCRIPTION FACTOR"/>
    <property type="match status" value="1"/>
</dbReference>
<sequence length="642" mass="69317">MVSSRVCAGRPAGSGLRAAGPRAPGCGPRGCGRDSGRRAAAIRLQHAPPQAPPARPADTRRRSVSCESSPAVHASRAPLDHLYCRCEPAAAESMPAEEEPAAMDGREAADGSPQQFCLRWNNYQTNLANCFDQLLQTESFVDVTLACEGQSLKAHKVVLSACSPYFQTLFMDNPCRHPIIIMRDIKYCDLKAVVDFMYRGEINVSQDQITALLKVAEMLKIRGLTDVSGEHAVLRGGGGGMEARAAKRPGSREDGSPGDAVAGKTRRASGERSAGPSPRESPATTSDLHVPQDAPPALHDDVDIRPGIAEMIREEERAKLLENSHAWLGASTSSIADSYQYQLQSMWQKCWNTNQSLVHNLRFRERGPLKSWRPETMAEAIFSVLKEGLSLSQAARKYDIPYPTFVLYANRVHNMLGPSADGGADLRPKGRGRPQRILLGVWPDEHIRGVIRAVVFRDSHTPHSAHHIKEEVLPVYPSITDGMSVQNAYPVACGNGREGGVSPNAAAAAAVAAVAHGLRRQMCNMVVAAQRPPDHPPHLGLPPLPLQSPRLPSPLSAGLESPLCSPPPPGLALEPPKPADPFRPFASPRPDSRYSERDVVSEITEMGPPKTPVSVAKNGKDMSTPLPVKMEPPPAEARAENI</sequence>
<accession>A0A8J2MHP5</accession>
<dbReference type="CDD" id="cd18315">
    <property type="entry name" value="BTB_POZ_BAB-like"/>
    <property type="match status" value="1"/>
</dbReference>
<dbReference type="GO" id="GO:0007478">
    <property type="term" value="P:leg disc morphogenesis"/>
    <property type="evidence" value="ECO:0007669"/>
    <property type="project" value="UniProtKB-ARBA"/>
</dbReference>
<dbReference type="PROSITE" id="PS50097">
    <property type="entry name" value="BTB"/>
    <property type="match status" value="1"/>
</dbReference>
<dbReference type="GO" id="GO:0046660">
    <property type="term" value="P:female sex differentiation"/>
    <property type="evidence" value="ECO:0007669"/>
    <property type="project" value="UniProtKB-ARBA"/>
</dbReference>
<gene>
    <name evidence="11" type="ORF">DCHRY22_LOCUS410</name>
</gene>
<evidence type="ECO:0000256" key="8">
    <source>
        <dbReference type="SAM" id="MobiDB-lite"/>
    </source>
</evidence>
<dbReference type="SMART" id="SM00225">
    <property type="entry name" value="BTB"/>
    <property type="match status" value="1"/>
</dbReference>
<evidence type="ECO:0000256" key="7">
    <source>
        <dbReference type="PROSITE-ProRule" id="PRU00320"/>
    </source>
</evidence>
<evidence type="ECO:0000256" key="3">
    <source>
        <dbReference type="ARBA" id="ARBA00023125"/>
    </source>
</evidence>
<evidence type="ECO:0000259" key="9">
    <source>
        <dbReference type="PROSITE" id="PS50097"/>
    </source>
</evidence>
<dbReference type="AlphaFoldDB" id="A0A8J2MHP5"/>
<protein>
    <submittedName>
        <fullName evidence="11">(African queen) hypothetical protein</fullName>
    </submittedName>
</protein>
<comment type="function">
    <text evidence="6">Probably acts as a transcriptional regulator. Required for the specification of the tarsal segment. Also involved in antenna development.</text>
</comment>
<dbReference type="Proteomes" id="UP000789524">
    <property type="component" value="Unassembled WGS sequence"/>
</dbReference>
<dbReference type="GO" id="GO:0007455">
    <property type="term" value="P:eye-antennal disc morphogenesis"/>
    <property type="evidence" value="ECO:0007669"/>
    <property type="project" value="UniProtKB-ARBA"/>
</dbReference>
<dbReference type="GO" id="GO:0006357">
    <property type="term" value="P:regulation of transcription by RNA polymerase II"/>
    <property type="evidence" value="ECO:0007669"/>
    <property type="project" value="TreeGrafter"/>
</dbReference>
<evidence type="ECO:0000256" key="6">
    <source>
        <dbReference type="ARBA" id="ARBA00058541"/>
    </source>
</evidence>
<evidence type="ECO:0000256" key="1">
    <source>
        <dbReference type="ARBA" id="ARBA00004123"/>
    </source>
</evidence>
<dbReference type="Pfam" id="PF05225">
    <property type="entry name" value="HTH_psq"/>
    <property type="match status" value="1"/>
</dbReference>
<dbReference type="PANTHER" id="PTHR23110:SF109">
    <property type="entry name" value="FI07618P-RELATED"/>
    <property type="match status" value="1"/>
</dbReference>
<dbReference type="SUPFAM" id="SSF46689">
    <property type="entry name" value="Homeodomain-like"/>
    <property type="match status" value="1"/>
</dbReference>
<keyword evidence="12" id="KW-1185">Reference proteome</keyword>
<evidence type="ECO:0000256" key="5">
    <source>
        <dbReference type="ARBA" id="ARBA00023242"/>
    </source>
</evidence>
<dbReference type="EMBL" id="CAKASE010000043">
    <property type="protein sequence ID" value="CAG9558221.1"/>
    <property type="molecule type" value="Genomic_DNA"/>
</dbReference>
<feature type="compositionally biased region" description="Low complexity" evidence="8">
    <location>
        <begin position="8"/>
        <end position="26"/>
    </location>
</feature>
<keyword evidence="2" id="KW-0805">Transcription regulation</keyword>
<evidence type="ECO:0000313" key="12">
    <source>
        <dbReference type="Proteomes" id="UP000789524"/>
    </source>
</evidence>
<feature type="region of interest" description="Disordered" evidence="8">
    <location>
        <begin position="232"/>
        <end position="301"/>
    </location>
</feature>
<organism evidence="11 12">
    <name type="scientific">Danaus chrysippus</name>
    <name type="common">African queen</name>
    <dbReference type="NCBI Taxonomy" id="151541"/>
    <lineage>
        <taxon>Eukaryota</taxon>
        <taxon>Metazoa</taxon>
        <taxon>Ecdysozoa</taxon>
        <taxon>Arthropoda</taxon>
        <taxon>Hexapoda</taxon>
        <taxon>Insecta</taxon>
        <taxon>Pterygota</taxon>
        <taxon>Neoptera</taxon>
        <taxon>Endopterygota</taxon>
        <taxon>Lepidoptera</taxon>
        <taxon>Glossata</taxon>
        <taxon>Ditrysia</taxon>
        <taxon>Papilionoidea</taxon>
        <taxon>Nymphalidae</taxon>
        <taxon>Danainae</taxon>
        <taxon>Danaini</taxon>
        <taxon>Danaina</taxon>
        <taxon>Danaus</taxon>
        <taxon>Anosia</taxon>
    </lineage>
</organism>
<evidence type="ECO:0000259" key="10">
    <source>
        <dbReference type="PROSITE" id="PS50960"/>
    </source>
</evidence>
<name>A0A8J2MHP5_9NEOP</name>
<dbReference type="Pfam" id="PF00651">
    <property type="entry name" value="BTB"/>
    <property type="match status" value="1"/>
</dbReference>
<dbReference type="InterPro" id="IPR000210">
    <property type="entry name" value="BTB/POZ_dom"/>
</dbReference>
<keyword evidence="4" id="KW-0804">Transcription</keyword>
<feature type="DNA-binding region" description="H-T-H motif" evidence="7">
    <location>
        <begin position="391"/>
        <end position="411"/>
    </location>
</feature>
<feature type="compositionally biased region" description="Pro residues" evidence="8">
    <location>
        <begin position="564"/>
        <end position="581"/>
    </location>
</feature>
<feature type="domain" description="BTB" evidence="9">
    <location>
        <begin position="141"/>
        <end position="206"/>
    </location>
</feature>
<feature type="compositionally biased region" description="Basic and acidic residues" evidence="8">
    <location>
        <begin position="590"/>
        <end position="600"/>
    </location>
</feature>
<reference evidence="11" key="1">
    <citation type="submission" date="2021-09" db="EMBL/GenBank/DDBJ databases">
        <authorList>
            <person name="Martin H S."/>
        </authorList>
    </citation>
    <scope>NUCLEOTIDE SEQUENCE</scope>
</reference>
<dbReference type="Gene3D" id="3.30.710.10">
    <property type="entry name" value="Potassium Channel Kv1.1, Chain A"/>
    <property type="match status" value="1"/>
</dbReference>
<evidence type="ECO:0000256" key="2">
    <source>
        <dbReference type="ARBA" id="ARBA00023015"/>
    </source>
</evidence>
<dbReference type="FunFam" id="3.30.710.10:FF:000120">
    <property type="entry name" value="Bric a brac 2, isoform B"/>
    <property type="match status" value="1"/>
</dbReference>
<comment type="caution">
    <text evidence="11">The sequence shown here is derived from an EMBL/GenBank/DDBJ whole genome shotgun (WGS) entry which is preliminary data.</text>
</comment>
<evidence type="ECO:0000256" key="4">
    <source>
        <dbReference type="ARBA" id="ARBA00023163"/>
    </source>
</evidence>
<feature type="compositionally biased region" description="Low complexity" evidence="8">
    <location>
        <begin position="547"/>
        <end position="556"/>
    </location>
</feature>
<evidence type="ECO:0000313" key="11">
    <source>
        <dbReference type="EMBL" id="CAG9558221.1"/>
    </source>
</evidence>
<dbReference type="InterPro" id="IPR011333">
    <property type="entry name" value="SKP1/BTB/POZ_sf"/>
</dbReference>
<proteinExistence type="predicted"/>
<dbReference type="OrthoDB" id="6611570at2759"/>
<dbReference type="InterPro" id="IPR009057">
    <property type="entry name" value="Homeodomain-like_sf"/>
</dbReference>
<keyword evidence="3 7" id="KW-0238">DNA-binding</keyword>
<dbReference type="GO" id="GO:0003680">
    <property type="term" value="F:minor groove of adenine-thymine-rich DNA binding"/>
    <property type="evidence" value="ECO:0007669"/>
    <property type="project" value="UniProtKB-ARBA"/>
</dbReference>
<feature type="domain" description="HTH psq-type" evidence="10">
    <location>
        <begin position="363"/>
        <end position="415"/>
    </location>
</feature>
<comment type="subcellular location">
    <subcellularLocation>
        <location evidence="1 7">Nucleus</location>
    </subcellularLocation>
</comment>
<feature type="region of interest" description="Disordered" evidence="8">
    <location>
        <begin position="1"/>
        <end position="70"/>
    </location>
</feature>